<sequence length="447" mass="51348">MFRENGNHYKIQLIPFNQKGNTIYLAKIPADKFLGLYIVEPAEYNFNIEQSKVRSLGQDEYIKERLLYHRIDPNKRDYQRFEDPARVSKIQKYLNDNRYALFPNSVIVASELINDYLENTPSNENEIDQIINTSGNILSLFLSSPEGEHLYIPKTSKPFLVIDGQHRLAGLRESNVSQNFDIIVALLLDYPWPAVASIFYTINYTQKAVSKSVLYELAGEFSDDLEIGTVWLHQVVRILNEVEKSPFYKRVKILGKSDSDTPNASISQAFIIDYLVSTLDPWRQGALYPPIFRYYFQKSNEAKISIVTFLMRYFEAIRQLCPVAWDDPSASIISKTVGVGALIRIMHFLFVKLFIEEYQSNPTFMETLNADNLKAKLDGLQLIDFSSIGEFGGSASSGGLNKLVKALITKLPYFGSSDYDDFIFSYRNVTLKQYRAWFDRSVNNKDM</sequence>
<accession>A0AAU8G971</accession>
<dbReference type="CDD" id="cd16413">
    <property type="entry name" value="DGQHR_domain"/>
    <property type="match status" value="1"/>
</dbReference>
<dbReference type="InterPro" id="IPR017601">
    <property type="entry name" value="DGQHR-contain_dom"/>
</dbReference>
<evidence type="ECO:0000313" key="1">
    <source>
        <dbReference type="EMBL" id="XCH32967.1"/>
    </source>
</evidence>
<organism evidence="1">
    <name type="scientific">Dehalogenimonas sp. 4OHTPN</name>
    <dbReference type="NCBI Taxonomy" id="3166643"/>
    <lineage>
        <taxon>Bacteria</taxon>
        <taxon>Bacillati</taxon>
        <taxon>Chloroflexota</taxon>
        <taxon>Dehalococcoidia</taxon>
        <taxon>Dehalococcoidales</taxon>
        <taxon>Dehalococcoidaceae</taxon>
        <taxon>Dehalogenimonas</taxon>
    </lineage>
</organism>
<proteinExistence type="predicted"/>
<gene>
    <name evidence="1" type="ORF">ABV300_07380</name>
</gene>
<protein>
    <submittedName>
        <fullName evidence="1">DGQHR domain-containing protein</fullName>
    </submittedName>
</protein>
<name>A0AAU8G971_9CHLR</name>
<dbReference type="RefSeq" id="WP_353714229.1">
    <property type="nucleotide sequence ID" value="NZ_CP159307.1"/>
</dbReference>
<dbReference type="NCBIfam" id="TIGR03187">
    <property type="entry name" value="DGQHR"/>
    <property type="match status" value="1"/>
</dbReference>
<dbReference type="EMBL" id="CP159307">
    <property type="protein sequence ID" value="XCH32967.1"/>
    <property type="molecule type" value="Genomic_DNA"/>
</dbReference>
<reference evidence="1" key="1">
    <citation type="submission" date="2024-06" db="EMBL/GenBank/DDBJ databases">
        <title>A Novel Isolate, Dehalogenimonas sp. Strain 4OHTPN, Dechlorinates Aromatic 4 Hydroxy chlorothalonil by a Novel Reductive Dehalogenase.</title>
        <authorList>
            <person name="Liu G."/>
        </authorList>
    </citation>
    <scope>NUCLEOTIDE SEQUENCE</scope>
    <source>
        <strain evidence="1">4OHTPN</strain>
    </source>
</reference>
<dbReference type="AlphaFoldDB" id="A0AAU8G971"/>